<reference evidence="3 4" key="1">
    <citation type="journal article" date="2020" name="Harmful Algae">
        <title>Molecular and morphological characterization of a novel dihydroanatoxin-a producing Microcoleus species (cyanobacteria) from the Russian River, California, USA.</title>
        <authorList>
            <person name="Conklin K.Y."/>
            <person name="Stancheva R."/>
            <person name="Otten T.G."/>
            <person name="Fadness R."/>
            <person name="Boyer G.L."/>
            <person name="Read B."/>
            <person name="Zhang X."/>
            <person name="Sheath R.G."/>
        </authorList>
    </citation>
    <scope>NUCLEOTIDE SEQUENCE [LARGE SCALE GENOMIC DNA]</scope>
    <source>
        <strain evidence="3 4">PTRS2</strain>
    </source>
</reference>
<feature type="transmembrane region" description="Helical" evidence="1">
    <location>
        <begin position="180"/>
        <end position="206"/>
    </location>
</feature>
<dbReference type="RefSeq" id="WP_340523898.1">
    <property type="nucleotide sequence ID" value="NZ_JBBLXS010000460.1"/>
</dbReference>
<dbReference type="InterPro" id="IPR001646">
    <property type="entry name" value="5peptide_repeat"/>
</dbReference>
<dbReference type="SUPFAM" id="SSF141571">
    <property type="entry name" value="Pentapeptide repeat-like"/>
    <property type="match status" value="2"/>
</dbReference>
<feature type="transmembrane region" description="Helical" evidence="1">
    <location>
        <begin position="98"/>
        <end position="118"/>
    </location>
</feature>
<dbReference type="Pfam" id="PF12770">
    <property type="entry name" value="CHAT"/>
    <property type="match status" value="1"/>
</dbReference>
<evidence type="ECO:0000256" key="1">
    <source>
        <dbReference type="SAM" id="Phobius"/>
    </source>
</evidence>
<feature type="transmembrane region" description="Helical" evidence="1">
    <location>
        <begin position="213"/>
        <end position="234"/>
    </location>
</feature>
<dbReference type="EMBL" id="JBBLXS010000460">
    <property type="protein sequence ID" value="MEK0187884.1"/>
    <property type="molecule type" value="Genomic_DNA"/>
</dbReference>
<keyword evidence="1" id="KW-0812">Transmembrane</keyword>
<dbReference type="InterPro" id="IPR024983">
    <property type="entry name" value="CHAT_dom"/>
</dbReference>
<keyword evidence="1" id="KW-0472">Membrane</keyword>
<dbReference type="PANTHER" id="PTHR14136">
    <property type="entry name" value="BTB_POZ DOMAIN-CONTAINING PROTEIN KCTD9"/>
    <property type="match status" value="1"/>
</dbReference>
<name>A0ABU8YU12_9CYAN</name>
<sequence length="973" mass="108678">MSSLTFQNFRGQNLQGRSFKGEDLIDEDFSYADIRGADFTNATLDGANFHCARCGLDRKSQIKIFLIVALLSAISGIAAVIAVDNTFKSLIPKTTEHIGFIPTAIILLVNAILLTTMIRQGIQKALDYLGIAAAIFVPLIGLLSAFSNDKHPILSWLRSFRSGALMSALSGETKGNDTPFLIVTLTAAVVATTIALVALPLALTLAEIVLGRAIAALALFEAVAISAIATGIIARNSLRYLKASVLIQAGVVDNTNNKCYDFLNNCVKKFPDPPVVIGAIATVVMLAVALVLLGTYITKRVLAEDDKYSVIRQLAIVIGATGGTSFRNTQLAHTNFSYATLKNTDFRFANIHRTMWYQARCLDWARVDETILINPAVRELLVTGNGYQKSYQGMDLRGANLIGADLRNAKLQTADLSQATLEAANLEDAIFTQVQAIGTDFSNAKMTGVCGLGTWNIDSTTKLEWVDCRWVYLLEEPKPETDDRERRPSGTDKYQPGEFTTFFEEVINTVDLIFNHGVDWKAFVESFQQVQVENQGIPLHIQSIENKGNGVVVKVSVPPDADKEKIYNDFNIFYQETLQVLGTEAPALQNSAEQREYLISVMKDIVRPLSEQVVFLKLERGDLKQGFEVSAGILCDRQRLEITLKGKLPPKPEISENYQKWQEIYDFNRKRNNRGIRIEQAQLTNFSIQELKNQAEQVEMDVNNWLKSEQFHQINQALHDKLNRTDEVRVIVQTEDNLLRKLPWHRWEFFDNYCHAEVALSRPESNRVKKSVPSRKKVRILAVLGDSTGINLDKDRKILENLQGAETIFLDKPSRQLLEQYLTDQTGWDILSFSGHSESEVDGSTGVICINDTDNLTVEQLKDSLKIAIQKGLEIAIFNSCDGLGLAKQLADLDIPQIIVMRELVPDAIAQEFLRIFLQAFVGGKSFYVSVREARKDLKDKYDEKIPGVSWLPVICQNKAEFPKTWRELQGNG</sequence>
<dbReference type="Pfam" id="PF00805">
    <property type="entry name" value="Pentapeptide"/>
    <property type="match status" value="3"/>
</dbReference>
<feature type="transmembrane region" description="Helical" evidence="1">
    <location>
        <begin position="125"/>
        <end position="146"/>
    </location>
</feature>
<organism evidence="3 4">
    <name type="scientific">Microcoleus anatoxicus PTRS2</name>
    <dbReference type="NCBI Taxonomy" id="2705321"/>
    <lineage>
        <taxon>Bacteria</taxon>
        <taxon>Bacillati</taxon>
        <taxon>Cyanobacteriota</taxon>
        <taxon>Cyanophyceae</taxon>
        <taxon>Oscillatoriophycideae</taxon>
        <taxon>Oscillatoriales</taxon>
        <taxon>Microcoleaceae</taxon>
        <taxon>Microcoleus</taxon>
        <taxon>Microcoleus anatoxicus</taxon>
    </lineage>
</organism>
<evidence type="ECO:0000259" key="2">
    <source>
        <dbReference type="Pfam" id="PF12770"/>
    </source>
</evidence>
<dbReference type="PANTHER" id="PTHR14136:SF17">
    <property type="entry name" value="BTB_POZ DOMAIN-CONTAINING PROTEIN KCTD9"/>
    <property type="match status" value="1"/>
</dbReference>
<proteinExistence type="predicted"/>
<feature type="domain" description="CHAT" evidence="2">
    <location>
        <begin position="738"/>
        <end position="940"/>
    </location>
</feature>
<protein>
    <submittedName>
        <fullName evidence="3">Pentapeptide repeat-containing protein</fullName>
    </submittedName>
</protein>
<dbReference type="Gene3D" id="2.160.20.80">
    <property type="entry name" value="E3 ubiquitin-protein ligase SopA"/>
    <property type="match status" value="2"/>
</dbReference>
<evidence type="ECO:0000313" key="4">
    <source>
        <dbReference type="Proteomes" id="UP001384579"/>
    </source>
</evidence>
<feature type="transmembrane region" description="Helical" evidence="1">
    <location>
        <begin position="275"/>
        <end position="297"/>
    </location>
</feature>
<keyword evidence="4" id="KW-1185">Reference proteome</keyword>
<gene>
    <name evidence="3" type="ORF">WMG39_24030</name>
</gene>
<feature type="transmembrane region" description="Helical" evidence="1">
    <location>
        <begin position="64"/>
        <end position="83"/>
    </location>
</feature>
<comment type="caution">
    <text evidence="3">The sequence shown here is derived from an EMBL/GenBank/DDBJ whole genome shotgun (WGS) entry which is preliminary data.</text>
</comment>
<dbReference type="Proteomes" id="UP001384579">
    <property type="component" value="Unassembled WGS sequence"/>
</dbReference>
<accession>A0ABU8YU12</accession>
<keyword evidence="1" id="KW-1133">Transmembrane helix</keyword>
<dbReference type="InterPro" id="IPR051082">
    <property type="entry name" value="Pentapeptide-BTB/POZ_domain"/>
</dbReference>
<evidence type="ECO:0000313" key="3">
    <source>
        <dbReference type="EMBL" id="MEK0187884.1"/>
    </source>
</evidence>